<dbReference type="GO" id="GO:0005524">
    <property type="term" value="F:ATP binding"/>
    <property type="evidence" value="ECO:0007669"/>
    <property type="project" value="UniProtKB-KW"/>
</dbReference>
<dbReference type="InterPro" id="IPR029000">
    <property type="entry name" value="Cyclophilin-like_dom_sf"/>
</dbReference>
<keyword evidence="3" id="KW-0067">ATP-binding</keyword>
<evidence type="ECO:0000313" key="6">
    <source>
        <dbReference type="Proteomes" id="UP000655366"/>
    </source>
</evidence>
<proteinExistence type="predicted"/>
<dbReference type="Pfam" id="PF02682">
    <property type="entry name" value="CT_C_D"/>
    <property type="match status" value="1"/>
</dbReference>
<dbReference type="EMBL" id="JADNYM010000012">
    <property type="protein sequence ID" value="MBG0739919.1"/>
    <property type="molecule type" value="Genomic_DNA"/>
</dbReference>
<reference evidence="5 6" key="1">
    <citation type="submission" date="2020-11" db="EMBL/GenBank/DDBJ databases">
        <title>Arthrobacter antarcticus sp. nov., isolated from Antarctic Soil.</title>
        <authorList>
            <person name="Li J."/>
        </authorList>
    </citation>
    <scope>NUCLEOTIDE SEQUENCE [LARGE SCALE GENOMIC DNA]</scope>
    <source>
        <strain evidence="5 6">Z1-20</strain>
    </source>
</reference>
<dbReference type="PANTHER" id="PTHR34698:SF2">
    <property type="entry name" value="5-OXOPROLINASE SUBUNIT B"/>
    <property type="match status" value="1"/>
</dbReference>
<evidence type="ECO:0000256" key="3">
    <source>
        <dbReference type="ARBA" id="ARBA00022840"/>
    </source>
</evidence>
<dbReference type="Proteomes" id="UP000655366">
    <property type="component" value="Unassembled WGS sequence"/>
</dbReference>
<evidence type="ECO:0000256" key="1">
    <source>
        <dbReference type="ARBA" id="ARBA00022741"/>
    </source>
</evidence>
<dbReference type="SUPFAM" id="SSF160467">
    <property type="entry name" value="PH0987 N-terminal domain-like"/>
    <property type="match status" value="1"/>
</dbReference>
<evidence type="ECO:0000256" key="2">
    <source>
        <dbReference type="ARBA" id="ARBA00022801"/>
    </source>
</evidence>
<dbReference type="Gene3D" id="3.30.1360.40">
    <property type="match status" value="1"/>
</dbReference>
<organism evidence="5 6">
    <name type="scientific">Arthrobacter terrae</name>
    <dbReference type="NCBI Taxonomy" id="2935737"/>
    <lineage>
        <taxon>Bacteria</taxon>
        <taxon>Bacillati</taxon>
        <taxon>Actinomycetota</taxon>
        <taxon>Actinomycetes</taxon>
        <taxon>Micrococcales</taxon>
        <taxon>Micrococcaceae</taxon>
        <taxon>Arthrobacter</taxon>
    </lineage>
</organism>
<dbReference type="GO" id="GO:0016787">
    <property type="term" value="F:hydrolase activity"/>
    <property type="evidence" value="ECO:0007669"/>
    <property type="project" value="UniProtKB-KW"/>
</dbReference>
<protein>
    <submittedName>
        <fullName evidence="5">Allophanate hydrolase subunit 1</fullName>
    </submittedName>
</protein>
<feature type="domain" description="Carboxyltransferase" evidence="4">
    <location>
        <begin position="9"/>
        <end position="199"/>
    </location>
</feature>
<dbReference type="InterPro" id="IPR003833">
    <property type="entry name" value="CT_C_D"/>
</dbReference>
<accession>A0A931G849</accession>
<sequence length="214" mass="22509">MQLTGAPEPILLPCGDGAVLAELPNLQAVLGYYRGLSRSTPAGLLDLVPAARTVLATFDPDRVSVGTIRRWMLGTTPLQGSVLQAPEVVIDVRYDGPDLAVVAHHLGLTEAQVVNVHSSSLWTAAFTGFAPGFAYLVTDHERLRVPRRNVPRTKVPAGAVALGGEFSAIYPAASPGGWQLIGHTDAAMWGSGNGPLTPGDALITPGTLVRFRES</sequence>
<keyword evidence="1" id="KW-0547">Nucleotide-binding</keyword>
<gene>
    <name evidence="5" type="ORF">IV500_11035</name>
</gene>
<dbReference type="RefSeq" id="WP_196396855.1">
    <property type="nucleotide sequence ID" value="NZ_JADNYM010000012.1"/>
</dbReference>
<name>A0A931G849_9MICC</name>
<dbReference type="Gene3D" id="2.40.100.10">
    <property type="entry name" value="Cyclophilin-like"/>
    <property type="match status" value="1"/>
</dbReference>
<keyword evidence="6" id="KW-1185">Reference proteome</keyword>
<dbReference type="InterPro" id="IPR010016">
    <property type="entry name" value="PxpB"/>
</dbReference>
<dbReference type="PANTHER" id="PTHR34698">
    <property type="entry name" value="5-OXOPROLINASE SUBUNIT B"/>
    <property type="match status" value="1"/>
</dbReference>
<evidence type="ECO:0000313" key="5">
    <source>
        <dbReference type="EMBL" id="MBG0739919.1"/>
    </source>
</evidence>
<evidence type="ECO:0000259" key="4">
    <source>
        <dbReference type="SMART" id="SM00796"/>
    </source>
</evidence>
<dbReference type="SUPFAM" id="SSF50891">
    <property type="entry name" value="Cyclophilin-like"/>
    <property type="match status" value="1"/>
</dbReference>
<comment type="caution">
    <text evidence="5">The sequence shown here is derived from an EMBL/GenBank/DDBJ whole genome shotgun (WGS) entry which is preliminary data.</text>
</comment>
<dbReference type="SMART" id="SM00796">
    <property type="entry name" value="AHS1"/>
    <property type="match status" value="1"/>
</dbReference>
<keyword evidence="2 5" id="KW-0378">Hydrolase</keyword>
<dbReference type="AlphaFoldDB" id="A0A931G849"/>